<evidence type="ECO:0000259" key="7">
    <source>
        <dbReference type="Pfam" id="PF00462"/>
    </source>
</evidence>
<dbReference type="GO" id="GO:0015038">
    <property type="term" value="F:glutathione disulfide oxidoreductase activity"/>
    <property type="evidence" value="ECO:0007669"/>
    <property type="project" value="UniProtKB-UniRule"/>
</dbReference>
<name>A0A5J6QUN6_9GAMM</name>
<dbReference type="InterPro" id="IPR011900">
    <property type="entry name" value="GRX_bact"/>
</dbReference>
<dbReference type="PROSITE" id="PS51354">
    <property type="entry name" value="GLUTAREDOXIN_2"/>
    <property type="match status" value="1"/>
</dbReference>
<dbReference type="GO" id="GO:0045454">
    <property type="term" value="P:cell redox homeostasis"/>
    <property type="evidence" value="ECO:0007669"/>
    <property type="project" value="InterPro"/>
</dbReference>
<comment type="function">
    <text evidence="6">Has a glutathione-disulfide oxidoreductase activity in the presence of NADPH and glutathione reductase. Reduces low molecular weight disulfides and proteins.</text>
</comment>
<evidence type="ECO:0000256" key="5">
    <source>
        <dbReference type="ARBA" id="ARBA00023284"/>
    </source>
</evidence>
<dbReference type="Gene3D" id="3.40.30.10">
    <property type="entry name" value="Glutaredoxin"/>
    <property type="match status" value="1"/>
</dbReference>
<dbReference type="Pfam" id="PF00462">
    <property type="entry name" value="Glutaredoxin"/>
    <property type="match status" value="1"/>
</dbReference>
<keyword evidence="2 6" id="KW-0813">Transport</keyword>
<organism evidence="8 9">
    <name type="scientific">Metapseudomonas lalkuanensis</name>
    <dbReference type="NCBI Taxonomy" id="2604832"/>
    <lineage>
        <taxon>Bacteria</taxon>
        <taxon>Pseudomonadati</taxon>
        <taxon>Pseudomonadota</taxon>
        <taxon>Gammaproteobacteria</taxon>
        <taxon>Pseudomonadales</taxon>
        <taxon>Pseudomonadaceae</taxon>
        <taxon>Metapseudomonas</taxon>
    </lineage>
</organism>
<dbReference type="InterPro" id="IPR036249">
    <property type="entry name" value="Thioredoxin-like_sf"/>
</dbReference>
<dbReference type="PANTHER" id="PTHR45694:SF18">
    <property type="entry name" value="GLUTAREDOXIN-1-RELATED"/>
    <property type="match status" value="1"/>
</dbReference>
<keyword evidence="9" id="KW-1185">Reference proteome</keyword>
<dbReference type="Proteomes" id="UP000327179">
    <property type="component" value="Chromosome"/>
</dbReference>
<keyword evidence="5 6" id="KW-0676">Redox-active center</keyword>
<dbReference type="KEGG" id="plal:FXN65_26235"/>
<dbReference type="EMBL" id="CP043311">
    <property type="protein sequence ID" value="QEY65385.1"/>
    <property type="molecule type" value="Genomic_DNA"/>
</dbReference>
<dbReference type="GO" id="GO:0005737">
    <property type="term" value="C:cytoplasm"/>
    <property type="evidence" value="ECO:0007669"/>
    <property type="project" value="TreeGrafter"/>
</dbReference>
<evidence type="ECO:0000313" key="8">
    <source>
        <dbReference type="EMBL" id="QEY65385.1"/>
    </source>
</evidence>
<evidence type="ECO:0000256" key="6">
    <source>
        <dbReference type="RuleBase" id="RU364065"/>
    </source>
</evidence>
<proteinExistence type="inferred from homology"/>
<dbReference type="InterPro" id="IPR002109">
    <property type="entry name" value="Glutaredoxin"/>
</dbReference>
<dbReference type="PANTHER" id="PTHR45694">
    <property type="entry name" value="GLUTAREDOXIN 2"/>
    <property type="match status" value="1"/>
</dbReference>
<evidence type="ECO:0000313" key="9">
    <source>
        <dbReference type="Proteomes" id="UP000327179"/>
    </source>
</evidence>
<feature type="domain" description="Glutaredoxin" evidence="7">
    <location>
        <begin position="4"/>
        <end position="63"/>
    </location>
</feature>
<dbReference type="PROSITE" id="PS00195">
    <property type="entry name" value="GLUTAREDOXIN_1"/>
    <property type="match status" value="1"/>
</dbReference>
<keyword evidence="3 6" id="KW-0249">Electron transport</keyword>
<dbReference type="PRINTS" id="PR00160">
    <property type="entry name" value="GLUTAREDOXIN"/>
</dbReference>
<keyword evidence="6" id="KW-0963">Cytoplasm</keyword>
<accession>A0A5J6QUN6</accession>
<sequence length="91" mass="10015">MAEIVVYSSAWCPYCIRAKHLLDSKGVRYEEISVDGNPAIRAEMTRKAGRTSVPQIWIGQAHVGGCDDLYALERAGKLDALLQASPQTETH</sequence>
<evidence type="ECO:0000256" key="2">
    <source>
        <dbReference type="ARBA" id="ARBA00022448"/>
    </source>
</evidence>
<dbReference type="AlphaFoldDB" id="A0A5J6QUN6"/>
<dbReference type="FunFam" id="3.40.30.10:FF:000018">
    <property type="entry name" value="Glutaredoxin"/>
    <property type="match status" value="1"/>
</dbReference>
<dbReference type="InterPro" id="IPR014025">
    <property type="entry name" value="Glutaredoxin_subgr"/>
</dbReference>
<dbReference type="InterPro" id="IPR011767">
    <property type="entry name" value="GLR_AS"/>
</dbReference>
<reference evidence="8 9" key="1">
    <citation type="submission" date="2019-08" db="EMBL/GenBank/DDBJ databases">
        <title>Whole-genome Sequencing of e-waste polymer degrading bacterium Pseudomonas sp. strain PE08.</title>
        <authorList>
            <person name="Kirdat K."/>
            <person name="Debbarma P."/>
            <person name="Narawade N."/>
            <person name="Suyal D."/>
            <person name="Thorat V."/>
            <person name="Shouche Y."/>
            <person name="Goel R."/>
            <person name="Yadav A."/>
        </authorList>
    </citation>
    <scope>NUCLEOTIDE SEQUENCE [LARGE SCALE GENOMIC DNA]</scope>
    <source>
        <strain evidence="8 9">PE08</strain>
    </source>
</reference>
<dbReference type="RefSeq" id="WP_151137990.1">
    <property type="nucleotide sequence ID" value="NZ_CP043311.1"/>
</dbReference>
<comment type="similarity">
    <text evidence="1 6">Belongs to the glutaredoxin family.</text>
</comment>
<evidence type="ECO:0000256" key="4">
    <source>
        <dbReference type="ARBA" id="ARBA00023157"/>
    </source>
</evidence>
<protein>
    <recommendedName>
        <fullName evidence="6">Glutaredoxin</fullName>
    </recommendedName>
</protein>
<keyword evidence="4" id="KW-1015">Disulfide bond</keyword>
<dbReference type="CDD" id="cd03418">
    <property type="entry name" value="GRX_GRXb_1_3_like"/>
    <property type="match status" value="1"/>
</dbReference>
<dbReference type="SUPFAM" id="SSF52833">
    <property type="entry name" value="Thioredoxin-like"/>
    <property type="match status" value="1"/>
</dbReference>
<gene>
    <name evidence="8" type="primary">grxC</name>
    <name evidence="8" type="ORF">FXN65_26235</name>
</gene>
<evidence type="ECO:0000256" key="3">
    <source>
        <dbReference type="ARBA" id="ARBA00022982"/>
    </source>
</evidence>
<dbReference type="GO" id="GO:0034599">
    <property type="term" value="P:cellular response to oxidative stress"/>
    <property type="evidence" value="ECO:0007669"/>
    <property type="project" value="TreeGrafter"/>
</dbReference>
<evidence type="ECO:0000256" key="1">
    <source>
        <dbReference type="ARBA" id="ARBA00007787"/>
    </source>
</evidence>
<dbReference type="NCBIfam" id="TIGR02181">
    <property type="entry name" value="GRX_bact"/>
    <property type="match status" value="1"/>
</dbReference>